<feature type="transmembrane region" description="Helical" evidence="1">
    <location>
        <begin position="70"/>
        <end position="94"/>
    </location>
</feature>
<evidence type="ECO:0000313" key="3">
    <source>
        <dbReference type="EMBL" id="KGN39715.1"/>
    </source>
</evidence>
<sequence>MRRREWGWAGGTVAALLLAAWVSGAGSVSAFTVPGQSPPATKEFGELVQQETGDNRMPGGAGPALDDNEIVAAVVAWTLRVLLVLVVVVALVLAARALASRLRRDPVTVKDEVRAGLLPDVLVAGVRESEAQLDRGTSSEAVINAWLTLERSARAVGIADDEARTPAELVAAVLDEHAVDPAAIERLASLYREARFSEHPIGEEHRAQARRALRTVREDLLRPLAALGEGTRP</sequence>
<dbReference type="InterPro" id="IPR025403">
    <property type="entry name" value="TgpA-like_C"/>
</dbReference>
<keyword evidence="1" id="KW-0472">Membrane</keyword>
<evidence type="ECO:0000313" key="4">
    <source>
        <dbReference type="Proteomes" id="UP000030013"/>
    </source>
</evidence>
<protein>
    <recommendedName>
        <fullName evidence="2">Protein-glutamine gamma-glutamyltransferase-like C-terminal domain-containing protein</fullName>
    </recommendedName>
</protein>
<keyword evidence="1" id="KW-1133">Transmembrane helix</keyword>
<dbReference type="Proteomes" id="UP000030013">
    <property type="component" value="Unassembled WGS sequence"/>
</dbReference>
<feature type="domain" description="Protein-glutamine gamma-glutamyltransferase-like C-terminal" evidence="2">
    <location>
        <begin position="145"/>
        <end position="214"/>
    </location>
</feature>
<dbReference type="eggNOG" id="ENOG50331S3">
    <property type="taxonomic scope" value="Bacteria"/>
</dbReference>
<accession>A0A0A0JQG6</accession>
<keyword evidence="4" id="KW-1185">Reference proteome</keyword>
<dbReference type="Pfam" id="PF13559">
    <property type="entry name" value="DUF4129"/>
    <property type="match status" value="1"/>
</dbReference>
<keyword evidence="1" id="KW-0812">Transmembrane</keyword>
<dbReference type="EMBL" id="AVPL01000076">
    <property type="protein sequence ID" value="KGN39715.1"/>
    <property type="molecule type" value="Genomic_DNA"/>
</dbReference>
<comment type="caution">
    <text evidence="3">The sequence shown here is derived from an EMBL/GenBank/DDBJ whole genome shotgun (WGS) entry which is preliminary data.</text>
</comment>
<dbReference type="RefSeq" id="WP_052113248.1">
    <property type="nucleotide sequence ID" value="NZ_AVPL01000076.1"/>
</dbReference>
<evidence type="ECO:0000259" key="2">
    <source>
        <dbReference type="Pfam" id="PF13559"/>
    </source>
</evidence>
<proteinExistence type="predicted"/>
<dbReference type="STRING" id="1385519.N801_19460"/>
<gene>
    <name evidence="3" type="ORF">N801_19460</name>
</gene>
<organism evidence="3 4">
    <name type="scientific">Knoellia aerolata DSM 18566</name>
    <dbReference type="NCBI Taxonomy" id="1385519"/>
    <lineage>
        <taxon>Bacteria</taxon>
        <taxon>Bacillati</taxon>
        <taxon>Actinomycetota</taxon>
        <taxon>Actinomycetes</taxon>
        <taxon>Micrococcales</taxon>
        <taxon>Intrasporangiaceae</taxon>
        <taxon>Knoellia</taxon>
    </lineage>
</organism>
<dbReference type="AlphaFoldDB" id="A0A0A0JQG6"/>
<name>A0A0A0JQG6_9MICO</name>
<evidence type="ECO:0000256" key="1">
    <source>
        <dbReference type="SAM" id="Phobius"/>
    </source>
</evidence>
<reference evidence="3 4" key="1">
    <citation type="submission" date="2013-08" db="EMBL/GenBank/DDBJ databases">
        <title>The genome sequence of Knoellia aerolata.</title>
        <authorList>
            <person name="Zhu W."/>
            <person name="Wang G."/>
        </authorList>
    </citation>
    <scope>NUCLEOTIDE SEQUENCE [LARGE SCALE GENOMIC DNA]</scope>
    <source>
        <strain evidence="3 4">DSM 18566</strain>
    </source>
</reference>